<keyword evidence="7" id="KW-0547">Nucleotide-binding</keyword>
<dbReference type="GO" id="GO:0005524">
    <property type="term" value="F:ATP binding"/>
    <property type="evidence" value="ECO:0007669"/>
    <property type="project" value="UniProtKB-KW"/>
</dbReference>
<dbReference type="EC" id="2.7.13.3" evidence="3"/>
<keyword evidence="4" id="KW-1003">Cell membrane</keyword>
<dbReference type="InterPro" id="IPR035965">
    <property type="entry name" value="PAS-like_dom_sf"/>
</dbReference>
<dbReference type="GO" id="GO:0005886">
    <property type="term" value="C:plasma membrane"/>
    <property type="evidence" value="ECO:0007669"/>
    <property type="project" value="UniProtKB-SubCell"/>
</dbReference>
<dbReference type="CDD" id="cd00075">
    <property type="entry name" value="HATPase"/>
    <property type="match status" value="1"/>
</dbReference>
<keyword evidence="11" id="KW-0472">Membrane</keyword>
<name>A0A3B0V122_9ZZZZ</name>
<dbReference type="InterPro" id="IPR036890">
    <property type="entry name" value="HATPase_C_sf"/>
</dbReference>
<keyword evidence="6 13" id="KW-0808">Transferase</keyword>
<protein>
    <recommendedName>
        <fullName evidence="3">histidine kinase</fullName>
        <ecNumber evidence="3">2.7.13.3</ecNumber>
    </recommendedName>
</protein>
<dbReference type="SUPFAM" id="SSF55874">
    <property type="entry name" value="ATPase domain of HSP90 chaperone/DNA topoisomerase II/histidine kinase"/>
    <property type="match status" value="1"/>
</dbReference>
<dbReference type="InterPro" id="IPR003594">
    <property type="entry name" value="HATPase_dom"/>
</dbReference>
<dbReference type="FunFam" id="1.10.287.130:FF:000008">
    <property type="entry name" value="Two-component sensor histidine kinase"/>
    <property type="match status" value="1"/>
</dbReference>
<gene>
    <name evidence="13" type="ORF">MNBD_DELTA02-1242</name>
</gene>
<dbReference type="SUPFAM" id="SSF47384">
    <property type="entry name" value="Homodimeric domain of signal transducing histidine kinase"/>
    <property type="match status" value="1"/>
</dbReference>
<evidence type="ECO:0000256" key="8">
    <source>
        <dbReference type="ARBA" id="ARBA00022777"/>
    </source>
</evidence>
<dbReference type="InterPro" id="IPR050736">
    <property type="entry name" value="Sensor_HK_Regulatory"/>
</dbReference>
<evidence type="ECO:0000256" key="4">
    <source>
        <dbReference type="ARBA" id="ARBA00022475"/>
    </source>
</evidence>
<dbReference type="PANTHER" id="PTHR43711">
    <property type="entry name" value="TWO-COMPONENT HISTIDINE KINASE"/>
    <property type="match status" value="1"/>
</dbReference>
<dbReference type="InterPro" id="IPR003661">
    <property type="entry name" value="HisK_dim/P_dom"/>
</dbReference>
<dbReference type="InterPro" id="IPR036097">
    <property type="entry name" value="HisK_dim/P_sf"/>
</dbReference>
<dbReference type="Pfam" id="PF00512">
    <property type="entry name" value="HisKA"/>
    <property type="match status" value="1"/>
</dbReference>
<dbReference type="Gene3D" id="3.30.565.10">
    <property type="entry name" value="Histidine kinase-like ATPase, C-terminal domain"/>
    <property type="match status" value="1"/>
</dbReference>
<accession>A0A3B0V122</accession>
<keyword evidence="5" id="KW-0597">Phosphoprotein</keyword>
<dbReference type="Gene3D" id="1.10.287.130">
    <property type="match status" value="1"/>
</dbReference>
<dbReference type="AlphaFoldDB" id="A0A3B0V122"/>
<comment type="subcellular location">
    <subcellularLocation>
        <location evidence="2">Cell membrane</location>
    </subcellularLocation>
</comment>
<evidence type="ECO:0000256" key="7">
    <source>
        <dbReference type="ARBA" id="ARBA00022741"/>
    </source>
</evidence>
<dbReference type="SUPFAM" id="SSF55785">
    <property type="entry name" value="PYP-like sensor domain (PAS domain)"/>
    <property type="match status" value="1"/>
</dbReference>
<evidence type="ECO:0000256" key="2">
    <source>
        <dbReference type="ARBA" id="ARBA00004236"/>
    </source>
</evidence>
<evidence type="ECO:0000256" key="11">
    <source>
        <dbReference type="ARBA" id="ARBA00023136"/>
    </source>
</evidence>
<proteinExistence type="predicted"/>
<keyword evidence="9" id="KW-0067">ATP-binding</keyword>
<evidence type="ECO:0000256" key="3">
    <source>
        <dbReference type="ARBA" id="ARBA00012438"/>
    </source>
</evidence>
<dbReference type="PANTHER" id="PTHR43711:SF1">
    <property type="entry name" value="HISTIDINE KINASE 1"/>
    <property type="match status" value="1"/>
</dbReference>
<dbReference type="PROSITE" id="PS50109">
    <property type="entry name" value="HIS_KIN"/>
    <property type="match status" value="1"/>
</dbReference>
<dbReference type="Pfam" id="PF02518">
    <property type="entry name" value="HATPase_c"/>
    <property type="match status" value="1"/>
</dbReference>
<dbReference type="InterPro" id="IPR005467">
    <property type="entry name" value="His_kinase_dom"/>
</dbReference>
<dbReference type="FunFam" id="3.30.565.10:FF:000023">
    <property type="entry name" value="PAS domain-containing sensor histidine kinase"/>
    <property type="match status" value="1"/>
</dbReference>
<dbReference type="PRINTS" id="PR00344">
    <property type="entry name" value="BCTRLSENSOR"/>
</dbReference>
<dbReference type="EMBL" id="UOEZ01000050">
    <property type="protein sequence ID" value="VAW37148.1"/>
    <property type="molecule type" value="Genomic_DNA"/>
</dbReference>
<reference evidence="13" key="1">
    <citation type="submission" date="2018-06" db="EMBL/GenBank/DDBJ databases">
        <authorList>
            <person name="Zhirakovskaya E."/>
        </authorList>
    </citation>
    <scope>NUCLEOTIDE SEQUENCE</scope>
</reference>
<evidence type="ECO:0000313" key="13">
    <source>
        <dbReference type="EMBL" id="VAW37148.1"/>
    </source>
</evidence>
<sequence length="371" mass="40893">MNMPYAVPVRRAPEISVMPKNRILETIAREMLIGAIALDGEGRIVYANKFFIGSFSPDSALGEIQGSALSEFIADKGLLKVVGEFLDCAADSFCCDEHKKIEITENERSFEVRIVPLDENNDTSLMLFFKDITEEKMVEAIKRDFVANVSHELRTPLASIKGYSETLLDGAMNNRESAKDFLGIIDKNATRMSRLIEDLLVLSRVESQQMLMVSEVIDLCELVRSMVDGLRKQARDKGIEIALDIEDGVPGVVADKGRVEQVMVNLLDNAIKYTPEGGNLDVSVCVRDCEAVVEVRDTGIGIPASDMPRIFERFYRVDKARSRELGGTGLGLAIVKHIIQGLSGRVWVESEPGKGSVFSFALRLTGVTAAE</sequence>
<evidence type="ECO:0000256" key="1">
    <source>
        <dbReference type="ARBA" id="ARBA00000085"/>
    </source>
</evidence>
<keyword evidence="8" id="KW-0418">Kinase</keyword>
<dbReference type="SMART" id="SM00387">
    <property type="entry name" value="HATPase_c"/>
    <property type="match status" value="1"/>
</dbReference>
<dbReference type="GO" id="GO:0000155">
    <property type="term" value="F:phosphorelay sensor kinase activity"/>
    <property type="evidence" value="ECO:0007669"/>
    <property type="project" value="InterPro"/>
</dbReference>
<evidence type="ECO:0000256" key="9">
    <source>
        <dbReference type="ARBA" id="ARBA00022840"/>
    </source>
</evidence>
<feature type="domain" description="Histidine kinase" evidence="12">
    <location>
        <begin position="148"/>
        <end position="366"/>
    </location>
</feature>
<dbReference type="Gene3D" id="3.30.450.20">
    <property type="entry name" value="PAS domain"/>
    <property type="match status" value="1"/>
</dbReference>
<comment type="catalytic activity">
    <reaction evidence="1">
        <text>ATP + protein L-histidine = ADP + protein N-phospho-L-histidine.</text>
        <dbReference type="EC" id="2.7.13.3"/>
    </reaction>
</comment>
<dbReference type="SMART" id="SM00388">
    <property type="entry name" value="HisKA"/>
    <property type="match status" value="1"/>
</dbReference>
<organism evidence="13">
    <name type="scientific">hydrothermal vent metagenome</name>
    <dbReference type="NCBI Taxonomy" id="652676"/>
    <lineage>
        <taxon>unclassified sequences</taxon>
        <taxon>metagenomes</taxon>
        <taxon>ecological metagenomes</taxon>
    </lineage>
</organism>
<dbReference type="InterPro" id="IPR004358">
    <property type="entry name" value="Sig_transdc_His_kin-like_C"/>
</dbReference>
<dbReference type="CDD" id="cd00082">
    <property type="entry name" value="HisKA"/>
    <property type="match status" value="1"/>
</dbReference>
<evidence type="ECO:0000256" key="10">
    <source>
        <dbReference type="ARBA" id="ARBA00023012"/>
    </source>
</evidence>
<evidence type="ECO:0000259" key="12">
    <source>
        <dbReference type="PROSITE" id="PS50109"/>
    </source>
</evidence>
<evidence type="ECO:0000256" key="5">
    <source>
        <dbReference type="ARBA" id="ARBA00022553"/>
    </source>
</evidence>
<keyword evidence="10" id="KW-0902">Two-component regulatory system</keyword>
<evidence type="ECO:0000256" key="6">
    <source>
        <dbReference type="ARBA" id="ARBA00022679"/>
    </source>
</evidence>